<proteinExistence type="predicted"/>
<keyword evidence="1" id="KW-0472">Membrane</keyword>
<accession>A0A383CGI9</accession>
<protein>
    <submittedName>
        <fullName evidence="2">Uncharacterized protein</fullName>
    </submittedName>
</protein>
<sequence length="83" mass="9401">MRFEERDVCFAPVFHSRNYAVGAIFMLTVLPALMTLLIPLYLVVTVLTLGRGRPKQEFGCAIKRLWYVATHFGRGNDDATLVI</sequence>
<name>A0A383CGI9_9ZZZZ</name>
<keyword evidence="1" id="KW-1133">Transmembrane helix</keyword>
<dbReference type="EMBL" id="UINC01208573">
    <property type="protein sequence ID" value="SVE31173.1"/>
    <property type="molecule type" value="Genomic_DNA"/>
</dbReference>
<reference evidence="2" key="1">
    <citation type="submission" date="2018-05" db="EMBL/GenBank/DDBJ databases">
        <authorList>
            <person name="Lanie J.A."/>
            <person name="Ng W.-L."/>
            <person name="Kazmierczak K.M."/>
            <person name="Andrzejewski T.M."/>
            <person name="Davidsen T.M."/>
            <person name="Wayne K.J."/>
            <person name="Tettelin H."/>
            <person name="Glass J.I."/>
            <person name="Rusch D."/>
            <person name="Podicherti R."/>
            <person name="Tsui H.-C.T."/>
            <person name="Winkler M.E."/>
        </authorList>
    </citation>
    <scope>NUCLEOTIDE SEQUENCE</scope>
</reference>
<evidence type="ECO:0000256" key="1">
    <source>
        <dbReference type="SAM" id="Phobius"/>
    </source>
</evidence>
<keyword evidence="1" id="KW-0812">Transmembrane</keyword>
<evidence type="ECO:0000313" key="2">
    <source>
        <dbReference type="EMBL" id="SVE31173.1"/>
    </source>
</evidence>
<dbReference type="AlphaFoldDB" id="A0A383CGI9"/>
<gene>
    <name evidence="2" type="ORF">METZ01_LOCUS484027</name>
</gene>
<feature type="transmembrane region" description="Helical" evidence="1">
    <location>
        <begin position="20"/>
        <end position="49"/>
    </location>
</feature>
<organism evidence="2">
    <name type="scientific">marine metagenome</name>
    <dbReference type="NCBI Taxonomy" id="408172"/>
    <lineage>
        <taxon>unclassified sequences</taxon>
        <taxon>metagenomes</taxon>
        <taxon>ecological metagenomes</taxon>
    </lineage>
</organism>